<dbReference type="Pfam" id="PF09346">
    <property type="entry name" value="SMI1_KNR4"/>
    <property type="match status" value="2"/>
</dbReference>
<dbReference type="SMART" id="SM00860">
    <property type="entry name" value="SMI1_KNR4"/>
    <property type="match status" value="2"/>
</dbReference>
<keyword evidence="3" id="KW-1185">Reference proteome</keyword>
<dbReference type="OrthoDB" id="4563313at2"/>
<dbReference type="RefSeq" id="WP_078079184.1">
    <property type="nucleotide sequence ID" value="NZ_CP018047.1"/>
</dbReference>
<evidence type="ECO:0000313" key="3">
    <source>
        <dbReference type="Proteomes" id="UP000189677"/>
    </source>
</evidence>
<feature type="domain" description="Knr4/Smi1-like" evidence="1">
    <location>
        <begin position="30"/>
        <end position="165"/>
    </location>
</feature>
<dbReference type="PANTHER" id="PTHR47432:SF1">
    <property type="entry name" value="CELL WALL ASSEMBLY REGULATOR SMI1"/>
    <property type="match status" value="1"/>
</dbReference>
<evidence type="ECO:0000259" key="1">
    <source>
        <dbReference type="SMART" id="SM00860"/>
    </source>
</evidence>
<proteinExistence type="predicted"/>
<dbReference type="InterPro" id="IPR037883">
    <property type="entry name" value="Knr4/Smi1-like_sf"/>
</dbReference>
<dbReference type="AlphaFoldDB" id="A0A1U9R3K5"/>
<gene>
    <name evidence="2" type="ORF">BBN63_34310</name>
</gene>
<sequence length="396" mass="44333">MDDISRAWQRIETWLREHRCTSALSGLHPAACEEAVQALQDAIPYPLHPHLVRWLAIHGGAPMYGAPIWPGGHVPYDVEALKGGPDYMREMLEEFHDQFGEDPEEWAMSPWADPLWLPIAGTNTGESLLIDHRPGTTYGSIIEIDYESDEVTAVRWKSLGEMIRLMAESLETGTPMPYSRRYSRVPQRHEGPPAHLTWVLEETRAHQPEREQVPPEDQLVTAAWERLRVWLRLRAPESYASLRPGASDHQIERAEQRLGFPLPAPLRALWTLNDGVTGSGAGAFLNGLALMPIETALETREFLADEMPGWGPRWVPFTADTVDEPRAGDFIDCDTGLTGTWARDEEPRMHQTPEGGLTLPGALAHIVEAAMSEIDLSVPSMSHGSAVEARYSRRVR</sequence>
<organism evidence="2 3">
    <name type="scientific">Streptomyces niveus</name>
    <name type="common">Streptomyces spheroides</name>
    <dbReference type="NCBI Taxonomy" id="193462"/>
    <lineage>
        <taxon>Bacteria</taxon>
        <taxon>Bacillati</taxon>
        <taxon>Actinomycetota</taxon>
        <taxon>Actinomycetes</taxon>
        <taxon>Kitasatosporales</taxon>
        <taxon>Streptomycetaceae</taxon>
        <taxon>Streptomyces</taxon>
    </lineage>
</organism>
<dbReference type="Proteomes" id="UP000189677">
    <property type="component" value="Chromosome"/>
</dbReference>
<dbReference type="InterPro" id="IPR051873">
    <property type="entry name" value="KNR4/SMI1_regulator"/>
</dbReference>
<reference evidence="2 3" key="1">
    <citation type="submission" date="2016-11" db="EMBL/GenBank/DDBJ databases">
        <title>Complete genome sequence of Streptomyces niveus SCSIO 3406.</title>
        <authorList>
            <person name="Zhu Q."/>
            <person name="Cheng W."/>
            <person name="Song Y."/>
            <person name="Li Q."/>
            <person name="Ju J."/>
        </authorList>
    </citation>
    <scope>NUCLEOTIDE SEQUENCE [LARGE SCALE GENOMIC DNA]</scope>
    <source>
        <strain evidence="2 3">SCSIO 3406</strain>
    </source>
</reference>
<evidence type="ECO:0000313" key="2">
    <source>
        <dbReference type="EMBL" id="AQU70485.1"/>
    </source>
</evidence>
<accession>A0A1U9R3K5</accession>
<dbReference type="SUPFAM" id="SSF160631">
    <property type="entry name" value="SMI1/KNR4-like"/>
    <property type="match status" value="2"/>
</dbReference>
<dbReference type="KEGG" id="snw:BBN63_34310"/>
<name>A0A1U9R3K5_STRNV</name>
<protein>
    <recommendedName>
        <fullName evidence="1">Knr4/Smi1-like domain-containing protein</fullName>
    </recommendedName>
</protein>
<feature type="domain" description="Knr4/Smi1-like" evidence="1">
    <location>
        <begin position="245"/>
        <end position="333"/>
    </location>
</feature>
<dbReference type="InterPro" id="IPR018958">
    <property type="entry name" value="Knr4/Smi1-like_dom"/>
</dbReference>
<dbReference type="PANTHER" id="PTHR47432">
    <property type="entry name" value="CELL WALL ASSEMBLY REGULATOR SMI1"/>
    <property type="match status" value="1"/>
</dbReference>
<dbReference type="EMBL" id="CP018047">
    <property type="protein sequence ID" value="AQU70485.1"/>
    <property type="molecule type" value="Genomic_DNA"/>
</dbReference>